<protein>
    <submittedName>
        <fullName evidence="3">Uncharacterized protein</fullName>
    </submittedName>
</protein>
<evidence type="ECO:0000256" key="1">
    <source>
        <dbReference type="SAM" id="Coils"/>
    </source>
</evidence>
<keyword evidence="1" id="KW-0175">Coiled coil</keyword>
<feature type="region of interest" description="Disordered" evidence="2">
    <location>
        <begin position="466"/>
        <end position="493"/>
    </location>
</feature>
<feature type="compositionally biased region" description="Basic and acidic residues" evidence="2">
    <location>
        <begin position="786"/>
        <end position="805"/>
    </location>
</feature>
<name>S8EC43_FOMSC</name>
<dbReference type="STRING" id="743788.S8EC43"/>
<feature type="region of interest" description="Disordered" evidence="2">
    <location>
        <begin position="649"/>
        <end position="676"/>
    </location>
</feature>
<dbReference type="HOGENOM" id="CLU_008847_0_0_1"/>
<feature type="compositionally biased region" description="Polar residues" evidence="2">
    <location>
        <begin position="307"/>
        <end position="327"/>
    </location>
</feature>
<feature type="compositionally biased region" description="Basic and acidic residues" evidence="2">
    <location>
        <begin position="289"/>
        <end position="301"/>
    </location>
</feature>
<proteinExistence type="predicted"/>
<dbReference type="OrthoDB" id="4088568at2759"/>
<dbReference type="EMBL" id="KE504146">
    <property type="protein sequence ID" value="EPT00779.1"/>
    <property type="molecule type" value="Genomic_DNA"/>
</dbReference>
<evidence type="ECO:0000313" key="4">
    <source>
        <dbReference type="Proteomes" id="UP000015241"/>
    </source>
</evidence>
<feature type="region of interest" description="Disordered" evidence="2">
    <location>
        <begin position="693"/>
        <end position="753"/>
    </location>
</feature>
<dbReference type="InParanoid" id="S8EC43"/>
<feature type="compositionally biased region" description="Polar residues" evidence="2">
    <location>
        <begin position="375"/>
        <end position="387"/>
    </location>
</feature>
<evidence type="ECO:0000313" key="3">
    <source>
        <dbReference type="EMBL" id="EPT00779.1"/>
    </source>
</evidence>
<dbReference type="eggNOG" id="ENOG502S0V0">
    <property type="taxonomic scope" value="Eukaryota"/>
</dbReference>
<dbReference type="AlphaFoldDB" id="S8EC43"/>
<feature type="compositionally biased region" description="Basic and acidic residues" evidence="2">
    <location>
        <begin position="351"/>
        <end position="372"/>
    </location>
</feature>
<gene>
    <name evidence="3" type="ORF">FOMPIDRAFT_47301</name>
</gene>
<organism evidence="3 4">
    <name type="scientific">Fomitopsis schrenkii</name>
    <name type="common">Brown rot fungus</name>
    <dbReference type="NCBI Taxonomy" id="2126942"/>
    <lineage>
        <taxon>Eukaryota</taxon>
        <taxon>Fungi</taxon>
        <taxon>Dikarya</taxon>
        <taxon>Basidiomycota</taxon>
        <taxon>Agaricomycotina</taxon>
        <taxon>Agaricomycetes</taxon>
        <taxon>Polyporales</taxon>
        <taxon>Fomitopsis</taxon>
    </lineage>
</organism>
<evidence type="ECO:0000256" key="2">
    <source>
        <dbReference type="SAM" id="MobiDB-lite"/>
    </source>
</evidence>
<dbReference type="Proteomes" id="UP000015241">
    <property type="component" value="Unassembled WGS sequence"/>
</dbReference>
<sequence length="805" mass="87846">MASLQRPLTPDSPMSNSLQRITHNIDDLTLALANFSRGTSPEPPDLATCCCGKEDCETSKTWLAWKSKMESRLVLSAGSSASLAPSVQSTETFSGEEHVDARVAELVRQNAVLEKRLTQALVHSEVLETSNKAALQELQEARSNVARLTAQAARSAGWENRLAIALQDRDDMQQERDSALHRARLAESRISTLKEQCAKLQAQVARLREDLDMQRSHRQQMSDEVLADARLRLEQLQLSKSGHAVKTDDTEVMKVLESLVADNEALKRDSAELHNLLAESREDLRALQEEMEERRAGDSSHLRHRYTNSGQSELTDNPVSPLSSTFHVGTAPSGSVLHSWHRQGNIGRRPVSMERSSRRGFEPLTPETDRRPLSPTDSLIPSETKWTSFARPKYTPSHHSYDDDESHDGNPMTPERPRAQKSIFLLTRSRGVQTDGLAPSPIPHSFGDPSSSWMAPLSKFLGLPSGASPSENAASRALAPPVRGRTPSRGPSRIVPKREAVLSASAMNVNVEFSGTVAGRSVTSTTTAHPGREDSISILSMQQMLSRPVLEPSNPSRNLMGIFAGAPRPEDSQDPWVVIPKPQRGPMPSLSSAAGAATIGRSATLRRTSSRLSRTVDAMIDADRDRREEEDTLGALLERTSIHRGMSDSSIHSTFLSHGGERDTPAEPADMHAPLPDRSSVLQALSRRMQTFRFGAAPPPPSDSEVTEGRVSRPDTPVGAQDGRATPTGARTRSHSSANSQGQASVVRAVSPTSRGLFPAVNLSSWATAALDSSVDGPTPFSAGSPRDEFLHRWGREPRETDRMI</sequence>
<feature type="coiled-coil region" evidence="1">
    <location>
        <begin position="124"/>
        <end position="224"/>
    </location>
</feature>
<reference evidence="3 4" key="1">
    <citation type="journal article" date="2012" name="Science">
        <title>The Paleozoic origin of enzymatic lignin decomposition reconstructed from 31 fungal genomes.</title>
        <authorList>
            <person name="Floudas D."/>
            <person name="Binder M."/>
            <person name="Riley R."/>
            <person name="Barry K."/>
            <person name="Blanchette R.A."/>
            <person name="Henrissat B."/>
            <person name="Martinez A.T."/>
            <person name="Otillar R."/>
            <person name="Spatafora J.W."/>
            <person name="Yadav J.S."/>
            <person name="Aerts A."/>
            <person name="Benoit I."/>
            <person name="Boyd A."/>
            <person name="Carlson A."/>
            <person name="Copeland A."/>
            <person name="Coutinho P.M."/>
            <person name="de Vries R.P."/>
            <person name="Ferreira P."/>
            <person name="Findley K."/>
            <person name="Foster B."/>
            <person name="Gaskell J."/>
            <person name="Glotzer D."/>
            <person name="Gorecki P."/>
            <person name="Heitman J."/>
            <person name="Hesse C."/>
            <person name="Hori C."/>
            <person name="Igarashi K."/>
            <person name="Jurgens J.A."/>
            <person name="Kallen N."/>
            <person name="Kersten P."/>
            <person name="Kohler A."/>
            <person name="Kuees U."/>
            <person name="Kumar T.K.A."/>
            <person name="Kuo A."/>
            <person name="LaButti K."/>
            <person name="Larrondo L.F."/>
            <person name="Lindquist E."/>
            <person name="Ling A."/>
            <person name="Lombard V."/>
            <person name="Lucas S."/>
            <person name="Lundell T."/>
            <person name="Martin R."/>
            <person name="McLaughlin D.J."/>
            <person name="Morgenstern I."/>
            <person name="Morin E."/>
            <person name="Murat C."/>
            <person name="Nagy L.G."/>
            <person name="Nolan M."/>
            <person name="Ohm R.A."/>
            <person name="Patyshakuliyeva A."/>
            <person name="Rokas A."/>
            <person name="Ruiz-Duenas F.J."/>
            <person name="Sabat G."/>
            <person name="Salamov A."/>
            <person name="Samejima M."/>
            <person name="Schmutz J."/>
            <person name="Slot J.C."/>
            <person name="St John F."/>
            <person name="Stenlid J."/>
            <person name="Sun H."/>
            <person name="Sun S."/>
            <person name="Syed K."/>
            <person name="Tsang A."/>
            <person name="Wiebenga A."/>
            <person name="Young D."/>
            <person name="Pisabarro A."/>
            <person name="Eastwood D.C."/>
            <person name="Martin F."/>
            <person name="Cullen D."/>
            <person name="Grigoriev I.V."/>
            <person name="Hibbett D.S."/>
        </authorList>
    </citation>
    <scope>NUCLEOTIDE SEQUENCE</scope>
    <source>
        <strain evidence="4">FP-58527</strain>
    </source>
</reference>
<feature type="region of interest" description="Disordered" evidence="2">
    <location>
        <begin position="777"/>
        <end position="805"/>
    </location>
</feature>
<accession>S8EC43</accession>
<feature type="region of interest" description="Disordered" evidence="2">
    <location>
        <begin position="289"/>
        <end position="416"/>
    </location>
</feature>
<feature type="compositionally biased region" description="Polar residues" evidence="2">
    <location>
        <begin position="729"/>
        <end position="744"/>
    </location>
</feature>
<keyword evidence="4" id="KW-1185">Reference proteome</keyword>